<proteinExistence type="predicted"/>
<evidence type="ECO:0000259" key="1">
    <source>
        <dbReference type="Pfam" id="PF06985"/>
    </source>
</evidence>
<name>A0A0D2E486_9EURO</name>
<evidence type="ECO:0000313" key="2">
    <source>
        <dbReference type="EMBL" id="KIW69172.1"/>
    </source>
</evidence>
<keyword evidence="3" id="KW-1185">Reference proteome</keyword>
<dbReference type="EMBL" id="KN846958">
    <property type="protein sequence ID" value="KIW69172.1"/>
    <property type="molecule type" value="Genomic_DNA"/>
</dbReference>
<organism evidence="2 3">
    <name type="scientific">Phialophora macrospora</name>
    <dbReference type="NCBI Taxonomy" id="1851006"/>
    <lineage>
        <taxon>Eukaryota</taxon>
        <taxon>Fungi</taxon>
        <taxon>Dikarya</taxon>
        <taxon>Ascomycota</taxon>
        <taxon>Pezizomycotina</taxon>
        <taxon>Eurotiomycetes</taxon>
        <taxon>Chaetothyriomycetidae</taxon>
        <taxon>Chaetothyriales</taxon>
        <taxon>Herpotrichiellaceae</taxon>
        <taxon>Phialophora</taxon>
    </lineage>
</organism>
<dbReference type="Pfam" id="PF06985">
    <property type="entry name" value="HET"/>
    <property type="match status" value="1"/>
</dbReference>
<feature type="domain" description="Heterokaryon incompatibility" evidence="1">
    <location>
        <begin position="33"/>
        <end position="176"/>
    </location>
</feature>
<accession>A0A0D2E486</accession>
<dbReference type="InterPro" id="IPR010730">
    <property type="entry name" value="HET"/>
</dbReference>
<protein>
    <recommendedName>
        <fullName evidence="1">Heterokaryon incompatibility domain-containing protein</fullName>
    </recommendedName>
</protein>
<dbReference type="Proteomes" id="UP000054266">
    <property type="component" value="Unassembled WGS sequence"/>
</dbReference>
<dbReference type="HOGENOM" id="CLU_029458_0_0_1"/>
<gene>
    <name evidence="2" type="ORF">PV04_05065</name>
</gene>
<reference evidence="2 3" key="1">
    <citation type="submission" date="2015-01" db="EMBL/GenBank/DDBJ databases">
        <title>The Genome Sequence of Capronia semiimmersa CBS27337.</title>
        <authorList>
            <consortium name="The Broad Institute Genomics Platform"/>
            <person name="Cuomo C."/>
            <person name="de Hoog S."/>
            <person name="Gorbushina A."/>
            <person name="Stielow B."/>
            <person name="Teixiera M."/>
            <person name="Abouelleil A."/>
            <person name="Chapman S.B."/>
            <person name="Priest M."/>
            <person name="Young S.K."/>
            <person name="Wortman J."/>
            <person name="Nusbaum C."/>
            <person name="Birren B."/>
        </authorList>
    </citation>
    <scope>NUCLEOTIDE SEQUENCE [LARGE SCALE GENOMIC DNA]</scope>
    <source>
        <strain evidence="2 3">CBS 27337</strain>
    </source>
</reference>
<sequence>MSERGEGDRRVVMCRFVSGTLVQESIDFRTAEYIAFSHVWGAPGEYAWRDVAGIPFPIIVSESKARFLEQSLTSLVGDAYFWMDVICVDQGEDIKSVEKRIKMTTVFPDIFNRAKKTIVIRDGLGFKSCCAQVIGQLPGWDAYKPAVQRLADHWRTEHRSDVLYEGILERLWPLQEAILSNNLQFVSCEEREKKKEMSFQTIYPEMYRATAYIDRLWTLSRAWASYGRVERSSADEQLSFLRSVLNNGTVARSVPVRSPFPSEIGVEFVIQSNSIRATSKVRDLILCTMAQYDWYTPPRPEDVRKMDNEPGGALPRLFKDCFLQAREADRAVLPKITGGMVGENTNILATSNIPMPKSLGDLVKLFGLVTEGAPRHDLDVAVGLDFGPVEIRTIQPDNMAEVLDFLEKAIIFSSTVWDFALKGELSPLAAWADDKKFTTAIDADSCFENALQFLHLMAIGIVNNGGARMDYDSFKRDLVRANALNYAEPLLRLAALICCGIGISAYEWSIEVLEPVVVVVGKHELLGLLSKSEVLDLDFVRVEKSSINLWLNEPAGCHSLFHIAHPQPSNFRIDFQHMVITRPGEYPKPRHRCVGLLPAFGSEYEDKQVRVERLSELGVGPRYGGLSVNLI</sequence>
<dbReference type="AlphaFoldDB" id="A0A0D2E486"/>
<evidence type="ECO:0000313" key="3">
    <source>
        <dbReference type="Proteomes" id="UP000054266"/>
    </source>
</evidence>